<dbReference type="GeneTree" id="ENSGT01030000237490"/>
<reference evidence="7" key="1">
    <citation type="submission" date="2025-08" db="UniProtKB">
        <authorList>
            <consortium name="Ensembl"/>
        </authorList>
    </citation>
    <scope>IDENTIFICATION</scope>
</reference>
<evidence type="ECO:0000259" key="6">
    <source>
        <dbReference type="PROSITE" id="PS51390"/>
    </source>
</evidence>
<reference evidence="7" key="2">
    <citation type="submission" date="2025-09" db="UniProtKB">
        <authorList>
            <consortium name="Ensembl"/>
        </authorList>
    </citation>
    <scope>IDENTIFICATION</scope>
</reference>
<dbReference type="SUPFAM" id="SSF57256">
    <property type="entry name" value="Elafin-like"/>
    <property type="match status" value="1"/>
</dbReference>
<dbReference type="Pfam" id="PF00095">
    <property type="entry name" value="WAP"/>
    <property type="match status" value="1"/>
</dbReference>
<accession>A0A8D0HUM8</accession>
<dbReference type="GO" id="GO:0005576">
    <property type="term" value="C:extracellular region"/>
    <property type="evidence" value="ECO:0007669"/>
    <property type="project" value="InterPro"/>
</dbReference>
<dbReference type="GO" id="GO:0042742">
    <property type="term" value="P:defense response to bacterium"/>
    <property type="evidence" value="ECO:0007669"/>
    <property type="project" value="UniProtKB-KW"/>
</dbReference>
<feature type="domain" description="WAP" evidence="6">
    <location>
        <begin position="19"/>
        <end position="66"/>
    </location>
</feature>
<dbReference type="InterPro" id="IPR008197">
    <property type="entry name" value="WAP_dom"/>
</dbReference>
<dbReference type="AlphaFoldDB" id="A0A8D0HUM8"/>
<evidence type="ECO:0000256" key="4">
    <source>
        <dbReference type="ARBA" id="ARBA00035122"/>
    </source>
</evidence>
<dbReference type="PRINTS" id="PR00003">
    <property type="entry name" value="4DISULPHCORE"/>
</dbReference>
<dbReference type="PROSITE" id="PS51390">
    <property type="entry name" value="WAP"/>
    <property type="match status" value="1"/>
</dbReference>
<organism evidence="7 8">
    <name type="scientific">Sphenodon punctatus</name>
    <name type="common">Tuatara</name>
    <name type="synonym">Hatteria punctata</name>
    <dbReference type="NCBI Taxonomy" id="8508"/>
    <lineage>
        <taxon>Eukaryota</taxon>
        <taxon>Metazoa</taxon>
        <taxon>Chordata</taxon>
        <taxon>Craniata</taxon>
        <taxon>Vertebrata</taxon>
        <taxon>Euteleostomi</taxon>
        <taxon>Lepidosauria</taxon>
        <taxon>Sphenodontia</taxon>
        <taxon>Sphenodontidae</taxon>
        <taxon>Sphenodon</taxon>
    </lineage>
</organism>
<dbReference type="Gene3D" id="4.10.75.10">
    <property type="entry name" value="Elafin-like"/>
    <property type="match status" value="1"/>
</dbReference>
<dbReference type="GO" id="GO:0030414">
    <property type="term" value="F:peptidase inhibitor activity"/>
    <property type="evidence" value="ECO:0007669"/>
    <property type="project" value="InterPro"/>
</dbReference>
<sequence>MKNTCCRACLGGAAGPFCIVEKPGHCPRVEPGQSGHCAQRCQNDSDCSGFKKCCSNGCGTQCTAPPPGTDPACAPSTASTVGPKF</sequence>
<comment type="function">
    <text evidence="1">Damages membranes of susceptible bacteria. Has no hemolytic activity. Not toxic to mice. Does not inhibit the proteinases elastase and cathepsin G.</text>
</comment>
<evidence type="ECO:0000256" key="5">
    <source>
        <dbReference type="SAM" id="MobiDB-lite"/>
    </source>
</evidence>
<evidence type="ECO:0000256" key="2">
    <source>
        <dbReference type="ARBA" id="ARBA00022529"/>
    </source>
</evidence>
<dbReference type="CDD" id="cd00199">
    <property type="entry name" value="WAP"/>
    <property type="match status" value="1"/>
</dbReference>
<evidence type="ECO:0000256" key="1">
    <source>
        <dbReference type="ARBA" id="ARBA00002473"/>
    </source>
</evidence>
<keyword evidence="2" id="KW-0929">Antimicrobial</keyword>
<protein>
    <recommendedName>
        <fullName evidence="6">WAP domain-containing protein</fullName>
    </recommendedName>
</protein>
<evidence type="ECO:0000313" key="8">
    <source>
        <dbReference type="Proteomes" id="UP000694392"/>
    </source>
</evidence>
<name>A0A8D0HUM8_SPHPU</name>
<dbReference type="InterPro" id="IPR036645">
    <property type="entry name" value="Elafin-like_sf"/>
</dbReference>
<feature type="region of interest" description="Disordered" evidence="5">
    <location>
        <begin position="66"/>
        <end position="85"/>
    </location>
</feature>
<proteinExistence type="inferred from homology"/>
<keyword evidence="8" id="KW-1185">Reference proteome</keyword>
<evidence type="ECO:0000313" key="7">
    <source>
        <dbReference type="Ensembl" id="ENSSPUP00000024820.1"/>
    </source>
</evidence>
<evidence type="ECO:0000256" key="3">
    <source>
        <dbReference type="ARBA" id="ARBA00023022"/>
    </source>
</evidence>
<feature type="compositionally biased region" description="Polar residues" evidence="5">
    <location>
        <begin position="76"/>
        <end position="85"/>
    </location>
</feature>
<dbReference type="Proteomes" id="UP000694392">
    <property type="component" value="Unplaced"/>
</dbReference>
<dbReference type="FunFam" id="4.10.75.10:FF:000001">
    <property type="entry name" value="Anosmin 1"/>
    <property type="match status" value="1"/>
</dbReference>
<dbReference type="Ensembl" id="ENSSPUT00000026495.1">
    <property type="protein sequence ID" value="ENSSPUP00000024820.1"/>
    <property type="gene ID" value="ENSSPUG00000019032.1"/>
</dbReference>
<dbReference type="OMA" id="HCAELCK"/>
<dbReference type="SMART" id="SM00217">
    <property type="entry name" value="WAP"/>
    <property type="match status" value="1"/>
</dbReference>
<comment type="similarity">
    <text evidence="4">Belongs to the venom waprin family.</text>
</comment>
<keyword evidence="3" id="KW-0044">Antibiotic</keyword>